<feature type="transmembrane region" description="Helical" evidence="2">
    <location>
        <begin position="260"/>
        <end position="281"/>
    </location>
</feature>
<sequence length="395" mass="42127">MAATSRNGKVLLVLGILLVALDGLGLTAFGGPLSALGPVVDFWWLLVLVGVSLVLLPRLTANTGIPFFGVGGSATHDRQDIIAATDWSRLGQDAFRNSYGIALTVSAAVLFVLALGLQEFGLVILWTGAMIVGALVIAITWRSSNTIIDDYTQTISVRAPDNFAAHSFHIALRQRAEDLGYRIVSTTSPTEGGQRSAVSDTIFHANGGFRSRNRPIEESRPLAPEVDDEYLERILTVATLGVFASLLGISLVSVDLGGPSVRALGAVLFIVGVAVVAYDYAIRTREWAELYCVEEGTVYSTTVNHYTDDVLDAFDSPKIDPNTSTTETAAVLSVTVSGTCTPLYGEEHVEEDFEALVDAVEAAADEYRFDIVDGSPGDSPTESLAYDEAETASET</sequence>
<comment type="caution">
    <text evidence="3">The sequence shown here is derived from an EMBL/GenBank/DDBJ whole genome shotgun (WGS) entry which is preliminary data.</text>
</comment>
<evidence type="ECO:0000313" key="3">
    <source>
        <dbReference type="EMBL" id="MDF9747597.1"/>
    </source>
</evidence>
<feature type="compositionally biased region" description="Acidic residues" evidence="1">
    <location>
        <begin position="385"/>
        <end position="395"/>
    </location>
</feature>
<keyword evidence="4" id="KW-1185">Reference proteome</keyword>
<dbReference type="AlphaFoldDB" id="A0A9Q4L6S2"/>
<dbReference type="RefSeq" id="WP_277523727.1">
    <property type="nucleotide sequence ID" value="NZ_JAMQOT010000007.1"/>
</dbReference>
<evidence type="ECO:0000313" key="4">
    <source>
        <dbReference type="Proteomes" id="UP001154061"/>
    </source>
</evidence>
<evidence type="ECO:0000256" key="1">
    <source>
        <dbReference type="SAM" id="MobiDB-lite"/>
    </source>
</evidence>
<feature type="transmembrane region" description="Helical" evidence="2">
    <location>
        <begin position="123"/>
        <end position="141"/>
    </location>
</feature>
<gene>
    <name evidence="3" type="ORF">NDI89_18600</name>
</gene>
<organism evidence="3 4">
    <name type="scientific">Natrinema salsiterrestre</name>
    <dbReference type="NCBI Taxonomy" id="2950540"/>
    <lineage>
        <taxon>Archaea</taxon>
        <taxon>Methanobacteriati</taxon>
        <taxon>Methanobacteriota</taxon>
        <taxon>Stenosarchaea group</taxon>
        <taxon>Halobacteria</taxon>
        <taxon>Halobacteriales</taxon>
        <taxon>Natrialbaceae</taxon>
        <taxon>Natrinema</taxon>
    </lineage>
</organism>
<proteinExistence type="predicted"/>
<evidence type="ECO:0000256" key="2">
    <source>
        <dbReference type="SAM" id="Phobius"/>
    </source>
</evidence>
<keyword evidence="2" id="KW-1133">Transmembrane helix</keyword>
<reference evidence="3" key="1">
    <citation type="submission" date="2022-06" db="EMBL/GenBank/DDBJ databases">
        <title>Natrinema sp. a new haloarchaeum isolate from saline soil.</title>
        <authorList>
            <person name="Strakova D."/>
            <person name="Galisteo C."/>
            <person name="Sanchez-Porro C."/>
            <person name="Ventosa A."/>
        </authorList>
    </citation>
    <scope>NUCLEOTIDE SEQUENCE</scope>
    <source>
        <strain evidence="3">S1CR25-10</strain>
    </source>
</reference>
<keyword evidence="2" id="KW-0812">Transmembrane</keyword>
<feature type="transmembrane region" description="Helical" evidence="2">
    <location>
        <begin position="99"/>
        <end position="117"/>
    </location>
</feature>
<feature type="region of interest" description="Disordered" evidence="1">
    <location>
        <begin position="371"/>
        <end position="395"/>
    </location>
</feature>
<name>A0A9Q4L6S2_9EURY</name>
<feature type="transmembrane region" description="Helical" evidence="2">
    <location>
        <begin position="35"/>
        <end position="56"/>
    </location>
</feature>
<feature type="transmembrane region" description="Helical" evidence="2">
    <location>
        <begin position="234"/>
        <end position="254"/>
    </location>
</feature>
<protein>
    <submittedName>
        <fullName evidence="3">Uncharacterized protein</fullName>
    </submittedName>
</protein>
<accession>A0A9Q4L6S2</accession>
<dbReference type="EMBL" id="JAMQOT010000007">
    <property type="protein sequence ID" value="MDF9747597.1"/>
    <property type="molecule type" value="Genomic_DNA"/>
</dbReference>
<dbReference type="Proteomes" id="UP001154061">
    <property type="component" value="Unassembled WGS sequence"/>
</dbReference>
<keyword evidence="2" id="KW-0472">Membrane</keyword>